<dbReference type="InterPro" id="IPR010106">
    <property type="entry name" value="RpnA"/>
</dbReference>
<dbReference type="eggNOG" id="COG5464">
    <property type="taxonomic scope" value="Bacteria"/>
</dbReference>
<reference evidence="2 3" key="1">
    <citation type="submission" date="2012-06" db="EMBL/GenBank/DDBJ databases">
        <title>Finished chromosome of genome of Oscillatoria acuminata PCC 6304.</title>
        <authorList>
            <consortium name="US DOE Joint Genome Institute"/>
            <person name="Gugger M."/>
            <person name="Coursin T."/>
            <person name="Rippka R."/>
            <person name="Tandeau De Marsac N."/>
            <person name="Huntemann M."/>
            <person name="Wei C.-L."/>
            <person name="Han J."/>
            <person name="Detter J.C."/>
            <person name="Han C."/>
            <person name="Tapia R."/>
            <person name="Davenport K."/>
            <person name="Daligault H."/>
            <person name="Erkkila T."/>
            <person name="Gu W."/>
            <person name="Munk A.C.C."/>
            <person name="Teshima H."/>
            <person name="Xu Y."/>
            <person name="Chain P."/>
            <person name="Chen A."/>
            <person name="Krypides N."/>
            <person name="Mavromatis K."/>
            <person name="Markowitz V."/>
            <person name="Szeto E."/>
            <person name="Ivanova N."/>
            <person name="Mikhailova N."/>
            <person name="Ovchinnikova G."/>
            <person name="Pagani I."/>
            <person name="Pati A."/>
            <person name="Goodwin L."/>
            <person name="Peters L."/>
            <person name="Pitluck S."/>
            <person name="Woyke T."/>
            <person name="Kerfeld C."/>
        </authorList>
    </citation>
    <scope>NUCLEOTIDE SEQUENCE [LARGE SCALE GENOMIC DNA]</scope>
    <source>
        <strain evidence="2 3">PCC 6304</strain>
    </source>
</reference>
<organism evidence="2 3">
    <name type="scientific">Oscillatoria acuminata PCC 6304</name>
    <dbReference type="NCBI Taxonomy" id="56110"/>
    <lineage>
        <taxon>Bacteria</taxon>
        <taxon>Bacillati</taxon>
        <taxon>Cyanobacteriota</taxon>
        <taxon>Cyanophyceae</taxon>
        <taxon>Oscillatoriophycideae</taxon>
        <taxon>Oscillatoriales</taxon>
        <taxon>Oscillatoriaceae</taxon>
        <taxon>Oscillatoria</taxon>
    </lineage>
</organism>
<dbReference type="HOGENOM" id="CLU_069065_0_0_3"/>
<name>K9TKJ8_9CYAN</name>
<dbReference type="NCBIfam" id="TIGR01784">
    <property type="entry name" value="T_den_put_tspse"/>
    <property type="match status" value="1"/>
</dbReference>
<dbReference type="PATRIC" id="fig|56110.3.peg.4597"/>
<dbReference type="PANTHER" id="PTHR35586">
    <property type="entry name" value="SLL1691 PROTEIN"/>
    <property type="match status" value="1"/>
</dbReference>
<proteinExistence type="predicted"/>
<dbReference type="STRING" id="56110.Oscil6304_3817"/>
<gene>
    <name evidence="2" type="ORF">Oscil6304_3817</name>
</gene>
<accession>K9TKJ8</accession>
<keyword evidence="3" id="KW-1185">Reference proteome</keyword>
<dbReference type="EMBL" id="CP003607">
    <property type="protein sequence ID" value="AFY83372.1"/>
    <property type="molecule type" value="Genomic_DNA"/>
</dbReference>
<dbReference type="InParanoid" id="K9TKJ8"/>
<evidence type="ECO:0008006" key="4">
    <source>
        <dbReference type="Google" id="ProtNLM"/>
    </source>
</evidence>
<dbReference type="AlphaFoldDB" id="K9TKJ8"/>
<dbReference type="Proteomes" id="UP000010367">
    <property type="component" value="Chromosome"/>
</dbReference>
<dbReference type="KEGG" id="oac:Oscil6304_3817"/>
<sequence length="279" mass="31670">MRTDTLFYKLFQTFPQLLFEIIGEAPEQATAYQFSSREIKELARRFDGIFLPSERATNLPIYFVEVQFQSKSDFYWRFFTEIFVYLGQYKPNNDWCAVAVFASRNLDPGVPNQYRGLLMSKQVKFVYLDEVAMPAEPSLGLGIVELIVGSRDKAIAQTNQLLQQAKQEIDDAALQLKVVELIETVILYKFTELTREELEAMFGLEDLKQTRFYQQAKEEGKEEGKLEGKLEGQQEGKIQGKLESIPGLLAIGLSVEQIAAALGLDVEIVRQVAQGQSNS</sequence>
<dbReference type="OrthoDB" id="468313at2"/>
<evidence type="ECO:0000313" key="3">
    <source>
        <dbReference type="Proteomes" id="UP000010367"/>
    </source>
</evidence>
<dbReference type="Pfam" id="PF11103">
    <property type="entry name" value="DUF2887"/>
    <property type="match status" value="1"/>
</dbReference>
<evidence type="ECO:0000313" key="2">
    <source>
        <dbReference type="EMBL" id="AFY83372.1"/>
    </source>
</evidence>
<dbReference type="RefSeq" id="WP_015149998.1">
    <property type="nucleotide sequence ID" value="NC_019693.1"/>
</dbReference>
<keyword evidence="1" id="KW-0175">Coiled coil</keyword>
<feature type="coiled-coil region" evidence="1">
    <location>
        <begin position="155"/>
        <end position="182"/>
    </location>
</feature>
<evidence type="ECO:0000256" key="1">
    <source>
        <dbReference type="SAM" id="Coils"/>
    </source>
</evidence>
<dbReference type="PANTHER" id="PTHR35586:SF2">
    <property type="entry name" value="SLL1542 PROTEIN"/>
    <property type="match status" value="1"/>
</dbReference>
<protein>
    <recommendedName>
        <fullName evidence="4">Rpn family recombination-promoting nuclease/putative transposase</fullName>
    </recommendedName>
</protein>
<dbReference type="InterPro" id="IPR022573">
    <property type="entry name" value="DUF2887"/>
</dbReference>